<sequence>MIAGLVCNNGEFFTHDHENHLVFDGHRLPYAEFPIEVLQVIDNSIEPAHQKALDTMDILDIDSRRNKWLSCNQANLDFVADYNPNKSKLEREVVQCDHRLSCDQNGILCISPSQGSGLTDRRLQVLQCIGKGMLDKEIAVKLKISEKTVRVHNKYLRDFFGCHRKADLALRAKKINLI</sequence>
<dbReference type="Pfam" id="PF00196">
    <property type="entry name" value="GerE"/>
    <property type="match status" value="1"/>
</dbReference>
<dbReference type="PROSITE" id="PS50043">
    <property type="entry name" value="HTH_LUXR_2"/>
    <property type="match status" value="1"/>
</dbReference>
<dbReference type="GO" id="GO:0003677">
    <property type="term" value="F:DNA binding"/>
    <property type="evidence" value="ECO:0007669"/>
    <property type="project" value="InterPro"/>
</dbReference>
<dbReference type="EMBL" id="FNCH01000009">
    <property type="protein sequence ID" value="SDG66941.1"/>
    <property type="molecule type" value="Genomic_DNA"/>
</dbReference>
<accession>A0A1G7W4Y3</accession>
<organism evidence="2 3">
    <name type="scientific">Pedobacter terrae</name>
    <dbReference type="NCBI Taxonomy" id="405671"/>
    <lineage>
        <taxon>Bacteria</taxon>
        <taxon>Pseudomonadati</taxon>
        <taxon>Bacteroidota</taxon>
        <taxon>Sphingobacteriia</taxon>
        <taxon>Sphingobacteriales</taxon>
        <taxon>Sphingobacteriaceae</taxon>
        <taxon>Pedobacter</taxon>
    </lineage>
</organism>
<reference evidence="3" key="1">
    <citation type="submission" date="2016-10" db="EMBL/GenBank/DDBJ databases">
        <authorList>
            <person name="Varghese N."/>
            <person name="Submissions S."/>
        </authorList>
    </citation>
    <scope>NUCLEOTIDE SEQUENCE [LARGE SCALE GENOMIC DNA]</scope>
    <source>
        <strain evidence="3">DSM 17933</strain>
    </source>
</reference>
<dbReference type="Proteomes" id="UP000199643">
    <property type="component" value="Unassembled WGS sequence"/>
</dbReference>
<dbReference type="STRING" id="405671.SAMN05421827_10999"/>
<dbReference type="SMART" id="SM00421">
    <property type="entry name" value="HTH_LUXR"/>
    <property type="match status" value="1"/>
</dbReference>
<dbReference type="AlphaFoldDB" id="A0A1G7W4Y3"/>
<dbReference type="InterPro" id="IPR000792">
    <property type="entry name" value="Tscrpt_reg_LuxR_C"/>
</dbReference>
<evidence type="ECO:0000259" key="1">
    <source>
        <dbReference type="PROSITE" id="PS50043"/>
    </source>
</evidence>
<dbReference type="CDD" id="cd06170">
    <property type="entry name" value="LuxR_C_like"/>
    <property type="match status" value="1"/>
</dbReference>
<dbReference type="InterPro" id="IPR036388">
    <property type="entry name" value="WH-like_DNA-bd_sf"/>
</dbReference>
<dbReference type="GO" id="GO:0006355">
    <property type="term" value="P:regulation of DNA-templated transcription"/>
    <property type="evidence" value="ECO:0007669"/>
    <property type="project" value="InterPro"/>
</dbReference>
<dbReference type="RefSeq" id="WP_090500503.1">
    <property type="nucleotide sequence ID" value="NZ_FNCH01000009.1"/>
</dbReference>
<evidence type="ECO:0000313" key="3">
    <source>
        <dbReference type="Proteomes" id="UP000199643"/>
    </source>
</evidence>
<dbReference type="Gene3D" id="1.10.10.10">
    <property type="entry name" value="Winged helix-like DNA-binding domain superfamily/Winged helix DNA-binding domain"/>
    <property type="match status" value="1"/>
</dbReference>
<dbReference type="PRINTS" id="PR00038">
    <property type="entry name" value="HTHLUXR"/>
</dbReference>
<proteinExistence type="predicted"/>
<dbReference type="InterPro" id="IPR016032">
    <property type="entry name" value="Sig_transdc_resp-reg_C-effctor"/>
</dbReference>
<dbReference type="OrthoDB" id="840236at2"/>
<protein>
    <submittedName>
        <fullName evidence="2">Regulatory protein, luxR family</fullName>
    </submittedName>
</protein>
<feature type="domain" description="HTH luxR-type" evidence="1">
    <location>
        <begin position="111"/>
        <end position="176"/>
    </location>
</feature>
<keyword evidence="3" id="KW-1185">Reference proteome</keyword>
<name>A0A1G7W4Y3_9SPHI</name>
<dbReference type="SUPFAM" id="SSF46894">
    <property type="entry name" value="C-terminal effector domain of the bipartite response regulators"/>
    <property type="match status" value="1"/>
</dbReference>
<evidence type="ECO:0000313" key="2">
    <source>
        <dbReference type="EMBL" id="SDG66941.1"/>
    </source>
</evidence>
<gene>
    <name evidence="2" type="ORF">SAMN05421827_10999</name>
</gene>